<dbReference type="InterPro" id="IPR003593">
    <property type="entry name" value="AAA+_ATPase"/>
</dbReference>
<keyword evidence="7" id="KW-1185">Reference proteome</keyword>
<dbReference type="PANTHER" id="PTHR42711:SF5">
    <property type="entry name" value="ABC TRANSPORTER ATP-BINDING PROTEIN NATA"/>
    <property type="match status" value="1"/>
</dbReference>
<name>A0ABM8IXB7_9CREN</name>
<dbReference type="Proteomes" id="UP001341135">
    <property type="component" value="Chromosome"/>
</dbReference>
<dbReference type="InterPro" id="IPR027417">
    <property type="entry name" value="P-loop_NTPase"/>
</dbReference>
<evidence type="ECO:0000256" key="4">
    <source>
        <dbReference type="ARBA" id="ARBA00022840"/>
    </source>
</evidence>
<proteinExistence type="inferred from homology"/>
<dbReference type="GO" id="GO:0005524">
    <property type="term" value="F:ATP binding"/>
    <property type="evidence" value="ECO:0007669"/>
    <property type="project" value="UniProtKB-KW"/>
</dbReference>
<dbReference type="PROSITE" id="PS50893">
    <property type="entry name" value="ABC_TRANSPORTER_2"/>
    <property type="match status" value="1"/>
</dbReference>
<protein>
    <submittedName>
        <fullName evidence="6">ABC transporter ATP-binding protein</fullName>
    </submittedName>
</protein>
<dbReference type="Pfam" id="PF00005">
    <property type="entry name" value="ABC_tran"/>
    <property type="match status" value="1"/>
</dbReference>
<keyword evidence="4 6" id="KW-0067">ATP-binding</keyword>
<evidence type="ECO:0000313" key="6">
    <source>
        <dbReference type="EMBL" id="BES82192.1"/>
    </source>
</evidence>
<dbReference type="EMBL" id="AP028907">
    <property type="protein sequence ID" value="BES82192.1"/>
    <property type="molecule type" value="Genomic_DNA"/>
</dbReference>
<evidence type="ECO:0000256" key="2">
    <source>
        <dbReference type="ARBA" id="ARBA00022448"/>
    </source>
</evidence>
<accession>A0ABM8IXB7</accession>
<sequence>MRSNDNIFCLMGPNGAGKTTLVRILSTQLKPSKGYVEVLGYPLSDAKRIRREIAIMPQEGRPLGDVTPWEFVYWLLVARGWSFSEAKMRTEEVLKDLDLWEYRSKPCMLLSGGLRRRVLLAAAMATHAALIFLDEPTLGLDPYARRSTWELLLRMKTSSFLFVTTNLGVEAENISTRVALLERGVIRAIGSVEELKQEIPFRYKLVVEGHREVLEHILAAYGTRVRVARLGDRLLVYIPSRGMLEEIVELLASREASFRVSPIDLEDVFAVLTGGVHG</sequence>
<evidence type="ECO:0000259" key="5">
    <source>
        <dbReference type="PROSITE" id="PS50893"/>
    </source>
</evidence>
<organism evidence="6 7">
    <name type="scientific">Pyrodictium abyssi</name>
    <dbReference type="NCBI Taxonomy" id="54256"/>
    <lineage>
        <taxon>Archaea</taxon>
        <taxon>Thermoproteota</taxon>
        <taxon>Thermoprotei</taxon>
        <taxon>Desulfurococcales</taxon>
        <taxon>Pyrodictiaceae</taxon>
        <taxon>Pyrodictium</taxon>
    </lineage>
</organism>
<keyword evidence="3" id="KW-0547">Nucleotide-binding</keyword>
<evidence type="ECO:0000256" key="3">
    <source>
        <dbReference type="ARBA" id="ARBA00022741"/>
    </source>
</evidence>
<reference evidence="6 7" key="1">
    <citation type="submission" date="2023-09" db="EMBL/GenBank/DDBJ databases">
        <title>Pyrofollis japonicus gen. nov. sp. nov., a novel member of the family Pyrodictiaceae isolated from the Iheya North hydrothermal field.</title>
        <authorList>
            <person name="Miyazaki U."/>
            <person name="Sanari M."/>
            <person name="Tame A."/>
            <person name="Kitajima M."/>
            <person name="Okamoto A."/>
            <person name="Sawayama S."/>
            <person name="Miyazaki J."/>
            <person name="Takai K."/>
            <person name="Nakagawa S."/>
        </authorList>
    </citation>
    <scope>NUCLEOTIDE SEQUENCE [LARGE SCALE GENOMIC DNA]</scope>
    <source>
        <strain evidence="6 7">AV2</strain>
    </source>
</reference>
<dbReference type="Gene3D" id="3.40.50.300">
    <property type="entry name" value="P-loop containing nucleotide triphosphate hydrolases"/>
    <property type="match status" value="1"/>
</dbReference>
<keyword evidence="2" id="KW-0813">Transport</keyword>
<dbReference type="SUPFAM" id="SSF52540">
    <property type="entry name" value="P-loop containing nucleoside triphosphate hydrolases"/>
    <property type="match status" value="1"/>
</dbReference>
<dbReference type="PANTHER" id="PTHR42711">
    <property type="entry name" value="ABC TRANSPORTER ATP-BINDING PROTEIN"/>
    <property type="match status" value="1"/>
</dbReference>
<dbReference type="InterPro" id="IPR003439">
    <property type="entry name" value="ABC_transporter-like_ATP-bd"/>
</dbReference>
<comment type="similarity">
    <text evidence="1">Belongs to the ABC transporter superfamily.</text>
</comment>
<dbReference type="InterPro" id="IPR050763">
    <property type="entry name" value="ABC_transporter_ATP-binding"/>
</dbReference>
<evidence type="ECO:0000313" key="7">
    <source>
        <dbReference type="Proteomes" id="UP001341135"/>
    </source>
</evidence>
<feature type="domain" description="ABC transporter" evidence="5">
    <location>
        <begin position="1"/>
        <end position="208"/>
    </location>
</feature>
<dbReference type="SMART" id="SM00382">
    <property type="entry name" value="AAA"/>
    <property type="match status" value="1"/>
</dbReference>
<evidence type="ECO:0000256" key="1">
    <source>
        <dbReference type="ARBA" id="ARBA00005417"/>
    </source>
</evidence>
<gene>
    <name evidence="6" type="ORF">PABY_17590</name>
</gene>